<accession>A0A0R2F9T8</accession>
<dbReference type="InterPro" id="IPR013221">
    <property type="entry name" value="Mur_ligase_cen"/>
</dbReference>
<dbReference type="GO" id="GO:0008360">
    <property type="term" value="P:regulation of cell shape"/>
    <property type="evidence" value="ECO:0007669"/>
    <property type="project" value="UniProtKB-KW"/>
</dbReference>
<keyword evidence="2" id="KW-0862">Zinc</keyword>
<evidence type="ECO:0000256" key="1">
    <source>
        <dbReference type="ARBA" id="ARBA00004752"/>
    </source>
</evidence>
<dbReference type="InterPro" id="IPR013564">
    <property type="entry name" value="MurT_C"/>
</dbReference>
<sequence length="452" mass="49759">MPSLKSQFAIAAGRLSYWYLHKFRHGGSAYPGKLAEKIDPDVLASLGQDRDTIIVTGTNGKTLTTALIVKVLAQQYDDILTNPTGSNMLQGIIGAYFAHKTKPGAKRKIAVLEVDEANVAPVARYLHPKAFVMTNIFRDQMDRYGEFYTTYAKILRGVKANPDALVIANGDAPIFSSRELKNPLRYYGFALAAEAGNDIKAPANTDGVLCPVCEHILHYHGITYSNLGSFFCPNCGFKRPVLNHQVTSVTEQTPTSSRFEIDGHPYSLSVGGTYNIYNALAAYAVGAEFGITPEQIAKAFSYDEKVFGRQEQIKIGTKNVTLILVKNPVGLNEVLSMIQRQKQPFAFAMLLNANYADGTDTSWIWDGNLEQLVQSGLATSYMVGGERYKDIAFRMQVAGVPQSDLATKPNLDDVIPYLKGVQEDQIYLLATYTAVLQMRQKFSQAGFIKAGF</sequence>
<keyword evidence="2" id="KW-0067">ATP-binding</keyword>
<dbReference type="GO" id="GO:0071555">
    <property type="term" value="P:cell wall organization"/>
    <property type="evidence" value="ECO:0007669"/>
    <property type="project" value="UniProtKB-KW"/>
</dbReference>
<dbReference type="PATRIC" id="fig|1423730.4.peg.1079"/>
<comment type="catalytic activity">
    <reaction evidence="2">
        <text>beta-D-GlcNAc-(1-&gt;4)-Mur2Ac(oyl-L-Ala-gamma-D-O-P-Glu-L-Lys-D-Ala-D-Ala)-di-trans,octa-cis-undecaprenyl diphosphate + NH4(+) = beta-D-GlcNAc-(1-&gt;4)-Mur2Ac(oyl-L-Ala-D-isoglutaminyl-L-Lys-D-Ala-D-Ala)-di-trans,octa-cis-undecaprenyl diphosphate + phosphate + H(+)</text>
        <dbReference type="Rhea" id="RHEA:57932"/>
        <dbReference type="ChEBI" id="CHEBI:15378"/>
        <dbReference type="ChEBI" id="CHEBI:28938"/>
        <dbReference type="ChEBI" id="CHEBI:43474"/>
        <dbReference type="ChEBI" id="CHEBI:62233"/>
        <dbReference type="ChEBI" id="CHEBI:143132"/>
    </reaction>
</comment>
<evidence type="ECO:0000313" key="6">
    <source>
        <dbReference type="Proteomes" id="UP000050865"/>
    </source>
</evidence>
<dbReference type="SUPFAM" id="SSF53623">
    <property type="entry name" value="MurD-like peptide ligases, catalytic domain"/>
    <property type="match status" value="1"/>
</dbReference>
<comment type="catalytic activity">
    <reaction evidence="2">
        <text>beta-D-GlcNAc-(1-&gt;4)-Mur2Ac(oyl-L-Ala-gamma-D-Glu-L-Lys-D-Ala-D-Ala)-di-trans,octa-cis-undecaprenyl diphosphate + ATP = beta-D-GlcNAc-(1-&gt;4)-Mur2Ac(oyl-L-Ala-gamma-D-O-P-Glu-L-Lys-D-Ala-D-Ala)-di-trans,octa-cis-undecaprenyl diphosphate + ADP</text>
        <dbReference type="Rhea" id="RHEA:59488"/>
        <dbReference type="ChEBI" id="CHEBI:30616"/>
        <dbReference type="ChEBI" id="CHEBI:60033"/>
        <dbReference type="ChEBI" id="CHEBI:143132"/>
        <dbReference type="ChEBI" id="CHEBI:456216"/>
    </reaction>
</comment>
<dbReference type="GO" id="GO:0016881">
    <property type="term" value="F:acid-amino acid ligase activity"/>
    <property type="evidence" value="ECO:0007669"/>
    <property type="project" value="InterPro"/>
</dbReference>
<reference evidence="5 6" key="1">
    <citation type="journal article" date="2015" name="Genome Announc.">
        <title>Expanding the biotechnology potential of lactobacilli through comparative genomics of 213 strains and associated genera.</title>
        <authorList>
            <person name="Sun Z."/>
            <person name="Harris H.M."/>
            <person name="McCann A."/>
            <person name="Guo C."/>
            <person name="Argimon S."/>
            <person name="Zhang W."/>
            <person name="Yang X."/>
            <person name="Jeffery I.B."/>
            <person name="Cooney J.C."/>
            <person name="Kagawa T.F."/>
            <person name="Liu W."/>
            <person name="Song Y."/>
            <person name="Salvetti E."/>
            <person name="Wrobel A."/>
            <person name="Rasinkangas P."/>
            <person name="Parkhill J."/>
            <person name="Rea M.C."/>
            <person name="O'Sullivan O."/>
            <person name="Ritari J."/>
            <person name="Douillard F.P."/>
            <person name="Paul Ross R."/>
            <person name="Yang R."/>
            <person name="Briner A.E."/>
            <person name="Felis G.E."/>
            <person name="de Vos W.M."/>
            <person name="Barrangou R."/>
            <person name="Klaenhammer T.R."/>
            <person name="Caufield P.W."/>
            <person name="Cui Y."/>
            <person name="Zhang H."/>
            <person name="O'Toole P.W."/>
        </authorList>
    </citation>
    <scope>NUCLEOTIDE SEQUENCE [LARGE SCALE GENOMIC DNA]</scope>
    <source>
        <strain evidence="5 6">DSM 22697</strain>
    </source>
</reference>
<protein>
    <recommendedName>
        <fullName evidence="2">Lipid II isoglutaminyl synthase (glutamine-hydrolyzing) subunit MurT</fullName>
        <ecNumber evidence="2">6.3.5.13</ecNumber>
    </recommendedName>
</protein>
<dbReference type="Pfam" id="PF08353">
    <property type="entry name" value="MurT_C"/>
    <property type="match status" value="1"/>
</dbReference>
<dbReference type="Proteomes" id="UP000050865">
    <property type="component" value="Unassembled WGS sequence"/>
</dbReference>
<dbReference type="GO" id="GO:0009252">
    <property type="term" value="P:peptidoglycan biosynthetic process"/>
    <property type="evidence" value="ECO:0007669"/>
    <property type="project" value="UniProtKB-UniRule"/>
</dbReference>
<dbReference type="GO" id="GO:0008270">
    <property type="term" value="F:zinc ion binding"/>
    <property type="evidence" value="ECO:0007669"/>
    <property type="project" value="UniProtKB-UniRule"/>
</dbReference>
<keyword evidence="2 5" id="KW-0436">Ligase</keyword>
<dbReference type="PANTHER" id="PTHR23135">
    <property type="entry name" value="MUR LIGASE FAMILY MEMBER"/>
    <property type="match status" value="1"/>
</dbReference>
<organism evidence="5 6">
    <name type="scientific">Lacticaseibacillus camelliae DSM 22697 = JCM 13995</name>
    <dbReference type="NCBI Taxonomy" id="1423730"/>
    <lineage>
        <taxon>Bacteria</taxon>
        <taxon>Bacillati</taxon>
        <taxon>Bacillota</taxon>
        <taxon>Bacilli</taxon>
        <taxon>Lactobacillales</taxon>
        <taxon>Lactobacillaceae</taxon>
        <taxon>Lacticaseibacillus</taxon>
    </lineage>
</organism>
<evidence type="ECO:0000259" key="4">
    <source>
        <dbReference type="Pfam" id="PF08353"/>
    </source>
</evidence>
<dbReference type="HAMAP" id="MF_02214">
    <property type="entry name" value="Lipid_II_synth_MurT"/>
    <property type="match status" value="1"/>
</dbReference>
<evidence type="ECO:0000256" key="2">
    <source>
        <dbReference type="HAMAP-Rule" id="MF_02214"/>
    </source>
</evidence>
<feature type="binding site" evidence="2">
    <location>
        <position position="235"/>
    </location>
    <ligand>
        <name>Zn(2+)</name>
        <dbReference type="ChEBI" id="CHEBI:29105"/>
    </ligand>
</feature>
<evidence type="ECO:0000313" key="5">
    <source>
        <dbReference type="EMBL" id="KRN25112.1"/>
    </source>
</evidence>
<dbReference type="InterPro" id="IPR036565">
    <property type="entry name" value="Mur-like_cat_sf"/>
</dbReference>
<comment type="function">
    <text evidence="2">The lipid II isoglutaminyl synthase complex catalyzes the formation of alpha-D-isoglutamine in the cell wall lipid II stem peptide. The MurT subunit catalyzes the ATP-dependent amidation of D-glutamate residue of lipid II, converting it to an isoglutamine residue.</text>
</comment>
<dbReference type="Pfam" id="PF08245">
    <property type="entry name" value="Mur_ligase_M"/>
    <property type="match status" value="1"/>
</dbReference>
<dbReference type="GO" id="GO:0140282">
    <property type="term" value="F:carbon-nitrogen ligase activity on lipid II"/>
    <property type="evidence" value="ECO:0007669"/>
    <property type="project" value="UniProtKB-UniRule"/>
</dbReference>
<feature type="binding site" evidence="2">
    <location>
        <position position="232"/>
    </location>
    <ligand>
        <name>Zn(2+)</name>
        <dbReference type="ChEBI" id="CHEBI:29105"/>
    </ligand>
</feature>
<comment type="pathway">
    <text evidence="1 2">Cell wall biogenesis; peptidoglycan biosynthesis.</text>
</comment>
<feature type="domain" description="Mur ligase central" evidence="3">
    <location>
        <begin position="55"/>
        <end position="207"/>
    </location>
</feature>
<comment type="similarity">
    <text evidence="2">Belongs to the MurCDEF family. MurT subfamily.</text>
</comment>
<proteinExistence type="inferred from homology"/>
<keyword evidence="6" id="KW-1185">Reference proteome</keyword>
<evidence type="ECO:0000259" key="3">
    <source>
        <dbReference type="Pfam" id="PF08245"/>
    </source>
</evidence>
<keyword evidence="2" id="KW-0573">Peptidoglycan synthesis</keyword>
<dbReference type="Gene3D" id="3.40.1190.10">
    <property type="entry name" value="Mur-like, catalytic domain"/>
    <property type="match status" value="1"/>
</dbReference>
<keyword evidence="2" id="KW-0547">Nucleotide-binding</keyword>
<dbReference type="EC" id="6.3.5.13" evidence="2"/>
<keyword evidence="2" id="KW-0133">Cell shape</keyword>
<feature type="binding site" evidence="2">
    <location>
        <position position="213"/>
    </location>
    <ligand>
        <name>Zn(2+)</name>
        <dbReference type="ChEBI" id="CHEBI:29105"/>
    </ligand>
</feature>
<dbReference type="PANTHER" id="PTHR23135:SF7">
    <property type="entry name" value="LIPID II ISOGLUTAMINYL SYNTHASE (GLUTAMINE-HYDROLYZING) SUBUNIT MURT"/>
    <property type="match status" value="1"/>
</dbReference>
<dbReference type="GO" id="GO:0005524">
    <property type="term" value="F:ATP binding"/>
    <property type="evidence" value="ECO:0007669"/>
    <property type="project" value="UniProtKB-UniRule"/>
</dbReference>
<dbReference type="InterPro" id="IPR043703">
    <property type="entry name" value="Lipid_II_synth_MurT"/>
</dbReference>
<comment type="subunit">
    <text evidence="2">Forms a heterodimer with GatD.</text>
</comment>
<comment type="caution">
    <text evidence="5">The sequence shown here is derived from an EMBL/GenBank/DDBJ whole genome shotgun (WGS) entry which is preliminary data.</text>
</comment>
<keyword evidence="2" id="KW-0961">Cell wall biogenesis/degradation</keyword>
<feature type="domain" description="Lipid II isoglutaminyl synthase (glutamine-hydrolyzing) subunit MurT C-terminal" evidence="4">
    <location>
        <begin position="324"/>
        <end position="434"/>
    </location>
</feature>
<dbReference type="EMBL" id="AYZJ01000019">
    <property type="protein sequence ID" value="KRN25112.1"/>
    <property type="molecule type" value="Genomic_DNA"/>
</dbReference>
<comment type="catalytic activity">
    <reaction evidence="2">
        <text>beta-D-GlcNAc-(1-&gt;4)-Mur2Ac(oyl-L-Ala-gamma-D-Glu-L-Lys-D-Ala-D-Ala)-di-trans,octa-cis-undecaprenyl diphosphate + L-glutamine + ATP + H2O = beta-D-GlcNAc-(1-&gt;4)-Mur2Ac(oyl-L-Ala-D-isoglutaminyl-L-Lys-D-Ala-D-Ala)-di-trans,octa-cis-undecaprenyl diphosphate + L-glutamate + ADP + phosphate + H(+)</text>
        <dbReference type="Rhea" id="RHEA:57928"/>
        <dbReference type="ChEBI" id="CHEBI:15377"/>
        <dbReference type="ChEBI" id="CHEBI:15378"/>
        <dbReference type="ChEBI" id="CHEBI:29985"/>
        <dbReference type="ChEBI" id="CHEBI:30616"/>
        <dbReference type="ChEBI" id="CHEBI:43474"/>
        <dbReference type="ChEBI" id="CHEBI:58359"/>
        <dbReference type="ChEBI" id="CHEBI:60033"/>
        <dbReference type="ChEBI" id="CHEBI:62233"/>
        <dbReference type="ChEBI" id="CHEBI:456216"/>
        <dbReference type="EC" id="6.3.5.13"/>
    </reaction>
</comment>
<feature type="active site" evidence="2">
    <location>
        <position position="360"/>
    </location>
</feature>
<dbReference type="AlphaFoldDB" id="A0A0R2F9T8"/>
<feature type="binding site" evidence="2">
    <location>
        <position position="210"/>
    </location>
    <ligand>
        <name>Zn(2+)</name>
        <dbReference type="ChEBI" id="CHEBI:29105"/>
    </ligand>
</feature>
<dbReference type="UniPathway" id="UPA00219"/>
<dbReference type="STRING" id="1423730.FC75_GL001025"/>
<name>A0A0R2F9T8_9LACO</name>
<dbReference type="RefSeq" id="WP_056989110.1">
    <property type="nucleotide sequence ID" value="NZ_AYZJ01000019.1"/>
</dbReference>
<gene>
    <name evidence="2" type="primary">murT</name>
    <name evidence="5" type="ORF">FC75_GL001025</name>
</gene>
<keyword evidence="2" id="KW-0479">Metal-binding</keyword>